<reference evidence="1 2" key="1">
    <citation type="journal article" date="2016" name="Nat. Commun.">
        <title>Thousands of microbial genomes shed light on interconnected biogeochemical processes in an aquifer system.</title>
        <authorList>
            <person name="Anantharaman K."/>
            <person name="Brown C.T."/>
            <person name="Hug L.A."/>
            <person name="Sharon I."/>
            <person name="Castelle C.J."/>
            <person name="Probst A.J."/>
            <person name="Thomas B.C."/>
            <person name="Singh A."/>
            <person name="Wilkins M.J."/>
            <person name="Karaoz U."/>
            <person name="Brodie E.L."/>
            <person name="Williams K.H."/>
            <person name="Hubbard S.S."/>
            <person name="Banfield J.F."/>
        </authorList>
    </citation>
    <scope>NUCLEOTIDE SEQUENCE [LARGE SCALE GENOMIC DNA]</scope>
</reference>
<dbReference type="InterPro" id="IPR041164">
    <property type="entry name" value="LDcluster4"/>
</dbReference>
<gene>
    <name evidence="1" type="ORF">A2Y84_00575</name>
</gene>
<accession>A0A1G1YWM4</accession>
<dbReference type="SUPFAM" id="SSF102405">
    <property type="entry name" value="MCP/YpsA-like"/>
    <property type="match status" value="1"/>
</dbReference>
<proteinExistence type="predicted"/>
<evidence type="ECO:0000313" key="1">
    <source>
        <dbReference type="EMBL" id="OGY56782.1"/>
    </source>
</evidence>
<dbReference type="AlphaFoldDB" id="A0A1G1YWM4"/>
<organism evidence="1 2">
    <name type="scientific">Candidatus Colwellbacteria bacterium RBG_13_48_8</name>
    <dbReference type="NCBI Taxonomy" id="1797685"/>
    <lineage>
        <taxon>Bacteria</taxon>
        <taxon>Candidatus Colwelliibacteriota</taxon>
    </lineage>
</organism>
<dbReference type="Pfam" id="PF18306">
    <property type="entry name" value="LDcluster4"/>
    <property type="match status" value="1"/>
</dbReference>
<protein>
    <recommendedName>
        <fullName evidence="3">Protein containing YHS domain protein</fullName>
    </recommendedName>
</protein>
<dbReference type="Gene3D" id="3.40.50.450">
    <property type="match status" value="1"/>
</dbReference>
<evidence type="ECO:0008006" key="3">
    <source>
        <dbReference type="Google" id="ProtNLM"/>
    </source>
</evidence>
<name>A0A1G1YWM4_9BACT</name>
<comment type="caution">
    <text evidence="1">The sequence shown here is derived from an EMBL/GenBank/DDBJ whole genome shotgun (WGS) entry which is preliminary data.</text>
</comment>
<dbReference type="Proteomes" id="UP000177062">
    <property type="component" value="Unassembled WGS sequence"/>
</dbReference>
<dbReference type="EMBL" id="MHIT01000018">
    <property type="protein sequence ID" value="OGY56782.1"/>
    <property type="molecule type" value="Genomic_DNA"/>
</dbReference>
<evidence type="ECO:0000313" key="2">
    <source>
        <dbReference type="Proteomes" id="UP000177062"/>
    </source>
</evidence>
<sequence length="205" mass="22531">MILRRGLKLKICVSGAANMNHCGKGAQKVALVLGREIAKQGCMLIEGATTGFPHWAAKGAKGMGGTVVGFSPAKTEKEHIGSYHLPLDYRDLVVYTGFGYSGRNLLLTRAADAVIVGCGRIGTINEFTIAFEDRKPIGVLRGAWETDELFQDIINKSHRVAGMRNKVIFDDSPSSLVRRLLRVVREEKRKNGLARKTRLLKVAKR</sequence>